<name>A0A2S9PXA4_9ACTN</name>
<dbReference type="RefSeq" id="WP_105868821.1">
    <property type="nucleotide sequence ID" value="NZ_PVLV01000147.1"/>
</dbReference>
<dbReference type="AlphaFoldDB" id="A0A2S9PXA4"/>
<dbReference type="OrthoDB" id="4247180at2"/>
<reference evidence="1 2" key="1">
    <citation type="submission" date="2018-03" db="EMBL/GenBank/DDBJ databases">
        <title>Novel Streptomyces sp. from soil.</title>
        <authorList>
            <person name="Tan G.Y.A."/>
            <person name="Lee Z.Y."/>
        </authorList>
    </citation>
    <scope>NUCLEOTIDE SEQUENCE [LARGE SCALE GENOMIC DNA]</scope>
    <source>
        <strain evidence="1 2">ST5x</strain>
    </source>
</reference>
<gene>
    <name evidence="1" type="ORF">C6N75_11765</name>
</gene>
<sequence length="89" mass="10336">MLFTFVGDWANPCRNSPSDPFVIVVEGTEHVDALLNAARVMLERFPILRDFVTEEEFWLHDMGAVRFAEFYGDKTTELVHGENYLIIRE</sequence>
<comment type="caution">
    <text evidence="1">The sequence shown here is derived from an EMBL/GenBank/DDBJ whole genome shotgun (WGS) entry which is preliminary data.</text>
</comment>
<evidence type="ECO:0000313" key="1">
    <source>
        <dbReference type="EMBL" id="PRH79039.1"/>
    </source>
</evidence>
<organism evidence="1 2">
    <name type="scientific">Streptomyces solincola</name>
    <dbReference type="NCBI Taxonomy" id="2100817"/>
    <lineage>
        <taxon>Bacteria</taxon>
        <taxon>Bacillati</taxon>
        <taxon>Actinomycetota</taxon>
        <taxon>Actinomycetes</taxon>
        <taxon>Kitasatosporales</taxon>
        <taxon>Streptomycetaceae</taxon>
        <taxon>Streptomyces</taxon>
    </lineage>
</organism>
<accession>A0A2S9PXA4</accession>
<proteinExistence type="predicted"/>
<dbReference type="EMBL" id="PVLV01000147">
    <property type="protein sequence ID" value="PRH79039.1"/>
    <property type="molecule type" value="Genomic_DNA"/>
</dbReference>
<keyword evidence="2" id="KW-1185">Reference proteome</keyword>
<protein>
    <submittedName>
        <fullName evidence="1">Uncharacterized protein</fullName>
    </submittedName>
</protein>
<dbReference type="Proteomes" id="UP000239322">
    <property type="component" value="Unassembled WGS sequence"/>
</dbReference>
<evidence type="ECO:0000313" key="2">
    <source>
        <dbReference type="Proteomes" id="UP000239322"/>
    </source>
</evidence>